<protein>
    <submittedName>
        <fullName evidence="2">Uncharacterized protein</fullName>
    </submittedName>
</protein>
<gene>
    <name evidence="2" type="ORF">B0T24DRAFT_692682</name>
</gene>
<evidence type="ECO:0000313" key="2">
    <source>
        <dbReference type="EMBL" id="KAK3361039.1"/>
    </source>
</evidence>
<keyword evidence="1" id="KW-0472">Membrane</keyword>
<accession>A0AAE0JSH2</accession>
<evidence type="ECO:0000256" key="1">
    <source>
        <dbReference type="SAM" id="Phobius"/>
    </source>
</evidence>
<name>A0AAE0JSH2_9PEZI</name>
<feature type="transmembrane region" description="Helical" evidence="1">
    <location>
        <begin position="325"/>
        <end position="351"/>
    </location>
</feature>
<keyword evidence="1" id="KW-0812">Transmembrane</keyword>
<keyword evidence="3" id="KW-1185">Reference proteome</keyword>
<sequence>MASAVRTTVLLHAPMFSNTPIPRALRALLLDRLWPLSGQQATGQDADHFEAYFAHFEQERSPAVLNHHAIQTFADFLTMLEIICGNPTASLTAIRSLVAAVNPGLCSDQPKLSASIELVVRLWLLVSVRITMPARQHTYLLEVSLPWPDNLSLADVLQRHLSQPPPPAASQVSTAERFSDHLNVVDMRKITGVRVLWTANLGEHLVSQDSCAYLFHHVAALKRIRDSVSCNAFLPPAFVDETLATINLLVPLEDGRCNAWLGGEIARLSLDDQLVYRKAANRSKRGFVFWQDRLLAFSDAFDRARPSGLAQWWHDRRDMGRWWNYWLVVAGLGLTVLFGLVQSVTGILQVIGVGGGGS</sequence>
<dbReference type="EMBL" id="JAULSN010000013">
    <property type="protein sequence ID" value="KAK3361039.1"/>
    <property type="molecule type" value="Genomic_DNA"/>
</dbReference>
<dbReference type="Proteomes" id="UP001287356">
    <property type="component" value="Unassembled WGS sequence"/>
</dbReference>
<reference evidence="2" key="2">
    <citation type="submission" date="2023-06" db="EMBL/GenBank/DDBJ databases">
        <authorList>
            <consortium name="Lawrence Berkeley National Laboratory"/>
            <person name="Haridas S."/>
            <person name="Hensen N."/>
            <person name="Bonometti L."/>
            <person name="Westerberg I."/>
            <person name="Brannstrom I.O."/>
            <person name="Guillou S."/>
            <person name="Cros-Aarteil S."/>
            <person name="Calhoun S."/>
            <person name="Kuo A."/>
            <person name="Mondo S."/>
            <person name="Pangilinan J."/>
            <person name="Riley R."/>
            <person name="Labutti K."/>
            <person name="Andreopoulos B."/>
            <person name="Lipzen A."/>
            <person name="Chen C."/>
            <person name="Yanf M."/>
            <person name="Daum C."/>
            <person name="Ng V."/>
            <person name="Clum A."/>
            <person name="Steindorff A."/>
            <person name="Ohm R."/>
            <person name="Martin F."/>
            <person name="Silar P."/>
            <person name="Natvig D."/>
            <person name="Lalanne C."/>
            <person name="Gautier V."/>
            <person name="Ament-Velasquez S.L."/>
            <person name="Kruys A."/>
            <person name="Hutchinson M.I."/>
            <person name="Powell A.J."/>
            <person name="Barry K."/>
            <person name="Miller A.N."/>
            <person name="Grigoriev I.V."/>
            <person name="Debuchy R."/>
            <person name="Gladieux P."/>
            <person name="Thoren M.H."/>
            <person name="Johannesson H."/>
        </authorList>
    </citation>
    <scope>NUCLEOTIDE SEQUENCE</scope>
    <source>
        <strain evidence="2">CBS 958.72</strain>
    </source>
</reference>
<keyword evidence="1" id="KW-1133">Transmembrane helix</keyword>
<organism evidence="2 3">
    <name type="scientific">Lasiosphaeria ovina</name>
    <dbReference type="NCBI Taxonomy" id="92902"/>
    <lineage>
        <taxon>Eukaryota</taxon>
        <taxon>Fungi</taxon>
        <taxon>Dikarya</taxon>
        <taxon>Ascomycota</taxon>
        <taxon>Pezizomycotina</taxon>
        <taxon>Sordariomycetes</taxon>
        <taxon>Sordariomycetidae</taxon>
        <taxon>Sordariales</taxon>
        <taxon>Lasiosphaeriaceae</taxon>
        <taxon>Lasiosphaeria</taxon>
    </lineage>
</organism>
<proteinExistence type="predicted"/>
<reference evidence="2" key="1">
    <citation type="journal article" date="2023" name="Mol. Phylogenet. Evol.">
        <title>Genome-scale phylogeny and comparative genomics of the fungal order Sordariales.</title>
        <authorList>
            <person name="Hensen N."/>
            <person name="Bonometti L."/>
            <person name="Westerberg I."/>
            <person name="Brannstrom I.O."/>
            <person name="Guillou S."/>
            <person name="Cros-Aarteil S."/>
            <person name="Calhoun S."/>
            <person name="Haridas S."/>
            <person name="Kuo A."/>
            <person name="Mondo S."/>
            <person name="Pangilinan J."/>
            <person name="Riley R."/>
            <person name="LaButti K."/>
            <person name="Andreopoulos B."/>
            <person name="Lipzen A."/>
            <person name="Chen C."/>
            <person name="Yan M."/>
            <person name="Daum C."/>
            <person name="Ng V."/>
            <person name="Clum A."/>
            <person name="Steindorff A."/>
            <person name="Ohm R.A."/>
            <person name="Martin F."/>
            <person name="Silar P."/>
            <person name="Natvig D.O."/>
            <person name="Lalanne C."/>
            <person name="Gautier V."/>
            <person name="Ament-Velasquez S.L."/>
            <person name="Kruys A."/>
            <person name="Hutchinson M.I."/>
            <person name="Powell A.J."/>
            <person name="Barry K."/>
            <person name="Miller A.N."/>
            <person name="Grigoriev I.V."/>
            <person name="Debuchy R."/>
            <person name="Gladieux P."/>
            <person name="Hiltunen Thoren M."/>
            <person name="Johannesson H."/>
        </authorList>
    </citation>
    <scope>NUCLEOTIDE SEQUENCE</scope>
    <source>
        <strain evidence="2">CBS 958.72</strain>
    </source>
</reference>
<evidence type="ECO:0000313" key="3">
    <source>
        <dbReference type="Proteomes" id="UP001287356"/>
    </source>
</evidence>
<comment type="caution">
    <text evidence="2">The sequence shown here is derived from an EMBL/GenBank/DDBJ whole genome shotgun (WGS) entry which is preliminary data.</text>
</comment>
<dbReference type="AlphaFoldDB" id="A0AAE0JSH2"/>